<evidence type="ECO:0000313" key="11">
    <source>
        <dbReference type="EMBL" id="KAJ1687411.1"/>
    </source>
</evidence>
<dbReference type="GO" id="GO:0009705">
    <property type="term" value="C:plant-type vacuole membrane"/>
    <property type="evidence" value="ECO:0007669"/>
    <property type="project" value="TreeGrafter"/>
</dbReference>
<keyword evidence="5 9" id="KW-1133">Transmembrane helix</keyword>
<gene>
    <name evidence="11" type="ORF">LUZ63_018801</name>
</gene>
<dbReference type="GO" id="GO:0030322">
    <property type="term" value="P:stabilization of membrane potential"/>
    <property type="evidence" value="ECO:0007669"/>
    <property type="project" value="TreeGrafter"/>
</dbReference>
<reference evidence="11" key="1">
    <citation type="journal article" date="2022" name="Cell">
        <title>Repeat-based holocentromeres influence genome architecture and karyotype evolution.</title>
        <authorList>
            <person name="Hofstatter P.G."/>
            <person name="Thangavel G."/>
            <person name="Lux T."/>
            <person name="Neumann P."/>
            <person name="Vondrak T."/>
            <person name="Novak P."/>
            <person name="Zhang M."/>
            <person name="Costa L."/>
            <person name="Castellani M."/>
            <person name="Scott A."/>
            <person name="Toegelov H."/>
            <person name="Fuchs J."/>
            <person name="Mata-Sucre Y."/>
            <person name="Dias Y."/>
            <person name="Vanzela A.L.L."/>
            <person name="Huettel B."/>
            <person name="Almeida C.C.S."/>
            <person name="Simkova H."/>
            <person name="Souza G."/>
            <person name="Pedrosa-Harand A."/>
            <person name="Macas J."/>
            <person name="Mayer K.F.X."/>
            <person name="Houben A."/>
            <person name="Marques A."/>
        </authorList>
    </citation>
    <scope>NUCLEOTIDE SEQUENCE</scope>
    <source>
        <strain evidence="11">RhyBre1mFocal</strain>
    </source>
</reference>
<sequence>MEEEHLLPEFPQNQTSSFRGFLNYNTTTSHSLTEAPRQQIQRSYSSPSIFTDFKITTTRSLGINDININRSTDSTPSTVKQAIVGVILYISIGILVYITMSKGFEGHNTIRFVDALYFVTTTLCTVGYGDIIPSTKFTKIFTCIFILVGFGFVDILLNGLVTYVLDKQEEVLLSTMDEKRFNVIFGTYIMDVKKRRVRIRMRVALSLGVVTGSIAIGSVMVHYLEGLNWIDSLYLSVTSVTTVGYGDYAFSTIEGRLFASFWLLISTLSVARAFLYLAELRIEKRNRQVANWVLTRKITIKDLMKADLDNDGSISISDFAIYKLKEMGKISDKDIANIFDQFSTLAAGKCGKINLSDLAQQDEES</sequence>
<dbReference type="OrthoDB" id="415460at2759"/>
<dbReference type="GO" id="GO:0022841">
    <property type="term" value="F:potassium ion leak channel activity"/>
    <property type="evidence" value="ECO:0007669"/>
    <property type="project" value="TreeGrafter"/>
</dbReference>
<dbReference type="FunFam" id="1.10.287.70:FF:000138">
    <property type="entry name" value="Two-pore potassium channel 2-like"/>
    <property type="match status" value="1"/>
</dbReference>
<dbReference type="Proteomes" id="UP001151287">
    <property type="component" value="Unassembled WGS sequence"/>
</dbReference>
<evidence type="ECO:0000259" key="10">
    <source>
        <dbReference type="Pfam" id="PF07885"/>
    </source>
</evidence>
<keyword evidence="7 9" id="KW-0472">Membrane</keyword>
<dbReference type="PROSITE" id="PS00018">
    <property type="entry name" value="EF_HAND_1"/>
    <property type="match status" value="1"/>
</dbReference>
<dbReference type="Gene3D" id="1.10.287.70">
    <property type="match status" value="2"/>
</dbReference>
<comment type="subcellular location">
    <subcellularLocation>
        <location evidence="1">Membrane</location>
        <topology evidence="1">Multi-pass membrane protein</topology>
    </subcellularLocation>
</comment>
<keyword evidence="8" id="KW-0407">Ion channel</keyword>
<evidence type="ECO:0000256" key="6">
    <source>
        <dbReference type="ARBA" id="ARBA00023065"/>
    </source>
</evidence>
<evidence type="ECO:0000256" key="9">
    <source>
        <dbReference type="SAM" id="Phobius"/>
    </source>
</evidence>
<comment type="caution">
    <text evidence="11">The sequence shown here is derived from an EMBL/GenBank/DDBJ whole genome shotgun (WGS) entry which is preliminary data.</text>
</comment>
<protein>
    <recommendedName>
        <fullName evidence="10">Potassium channel domain-containing protein</fullName>
    </recommendedName>
</protein>
<name>A0A9Q0C512_9POAL</name>
<dbReference type="PANTHER" id="PTHR11003:SF303">
    <property type="entry name" value="OS01G0696100 PROTEIN"/>
    <property type="match status" value="1"/>
</dbReference>
<organism evidence="11 12">
    <name type="scientific">Rhynchospora breviuscula</name>
    <dbReference type="NCBI Taxonomy" id="2022672"/>
    <lineage>
        <taxon>Eukaryota</taxon>
        <taxon>Viridiplantae</taxon>
        <taxon>Streptophyta</taxon>
        <taxon>Embryophyta</taxon>
        <taxon>Tracheophyta</taxon>
        <taxon>Spermatophyta</taxon>
        <taxon>Magnoliopsida</taxon>
        <taxon>Liliopsida</taxon>
        <taxon>Poales</taxon>
        <taxon>Cyperaceae</taxon>
        <taxon>Cyperoideae</taxon>
        <taxon>Rhynchosporeae</taxon>
        <taxon>Rhynchospora</taxon>
    </lineage>
</organism>
<proteinExistence type="inferred from homology"/>
<evidence type="ECO:0000313" key="12">
    <source>
        <dbReference type="Proteomes" id="UP001151287"/>
    </source>
</evidence>
<dbReference type="GO" id="GO:0005886">
    <property type="term" value="C:plasma membrane"/>
    <property type="evidence" value="ECO:0007669"/>
    <property type="project" value="TreeGrafter"/>
</dbReference>
<keyword evidence="3" id="KW-0813">Transport</keyword>
<evidence type="ECO:0000256" key="2">
    <source>
        <dbReference type="ARBA" id="ARBA00010159"/>
    </source>
</evidence>
<evidence type="ECO:0000256" key="7">
    <source>
        <dbReference type="ARBA" id="ARBA00023136"/>
    </source>
</evidence>
<accession>A0A9Q0C512</accession>
<keyword evidence="12" id="KW-1185">Reference proteome</keyword>
<dbReference type="AlphaFoldDB" id="A0A9Q0C512"/>
<dbReference type="GO" id="GO:0015271">
    <property type="term" value="F:outward rectifier potassium channel activity"/>
    <property type="evidence" value="ECO:0007669"/>
    <property type="project" value="TreeGrafter"/>
</dbReference>
<comment type="similarity">
    <text evidence="2">Belongs to the two pore domain potassium channel (TC 1.A.1.7) family.</text>
</comment>
<dbReference type="PRINTS" id="PR01333">
    <property type="entry name" value="2POREKCHANEL"/>
</dbReference>
<feature type="transmembrane region" description="Helical" evidence="9">
    <location>
        <begin position="257"/>
        <end position="278"/>
    </location>
</feature>
<dbReference type="SUPFAM" id="SSF81324">
    <property type="entry name" value="Voltage-gated potassium channels"/>
    <property type="match status" value="2"/>
</dbReference>
<evidence type="ECO:0000256" key="8">
    <source>
        <dbReference type="ARBA" id="ARBA00023303"/>
    </source>
</evidence>
<keyword evidence="4 9" id="KW-0812">Transmembrane</keyword>
<feature type="transmembrane region" description="Helical" evidence="9">
    <location>
        <begin position="137"/>
        <end position="157"/>
    </location>
</feature>
<dbReference type="Pfam" id="PF07885">
    <property type="entry name" value="Ion_trans_2"/>
    <property type="match status" value="2"/>
</dbReference>
<feature type="domain" description="Potassium channel" evidence="10">
    <location>
        <begin position="213"/>
        <end position="279"/>
    </location>
</feature>
<feature type="transmembrane region" description="Helical" evidence="9">
    <location>
        <begin position="82"/>
        <end position="100"/>
    </location>
</feature>
<dbReference type="InterPro" id="IPR013099">
    <property type="entry name" value="K_chnl_dom"/>
</dbReference>
<feature type="domain" description="Potassium channel" evidence="10">
    <location>
        <begin position="87"/>
        <end position="164"/>
    </location>
</feature>
<dbReference type="FunFam" id="1.10.287.70:FF:000167">
    <property type="entry name" value="Two-pore potassium channel 2-like"/>
    <property type="match status" value="1"/>
</dbReference>
<dbReference type="EMBL" id="JAMQYH010000005">
    <property type="protein sequence ID" value="KAJ1687411.1"/>
    <property type="molecule type" value="Genomic_DNA"/>
</dbReference>
<feature type="transmembrane region" description="Helical" evidence="9">
    <location>
        <begin position="203"/>
        <end position="224"/>
    </location>
</feature>
<evidence type="ECO:0000256" key="4">
    <source>
        <dbReference type="ARBA" id="ARBA00022692"/>
    </source>
</evidence>
<dbReference type="InterPro" id="IPR003280">
    <property type="entry name" value="2pore_dom_K_chnl"/>
</dbReference>
<evidence type="ECO:0000256" key="1">
    <source>
        <dbReference type="ARBA" id="ARBA00004141"/>
    </source>
</evidence>
<feature type="transmembrane region" description="Helical" evidence="9">
    <location>
        <begin position="112"/>
        <end position="131"/>
    </location>
</feature>
<evidence type="ECO:0000256" key="5">
    <source>
        <dbReference type="ARBA" id="ARBA00022989"/>
    </source>
</evidence>
<dbReference type="InterPro" id="IPR018247">
    <property type="entry name" value="EF_Hand_1_Ca_BS"/>
</dbReference>
<dbReference type="PANTHER" id="PTHR11003">
    <property type="entry name" value="POTASSIUM CHANNEL, SUBFAMILY K"/>
    <property type="match status" value="1"/>
</dbReference>
<keyword evidence="6" id="KW-0406">Ion transport</keyword>
<evidence type="ECO:0000256" key="3">
    <source>
        <dbReference type="ARBA" id="ARBA00022448"/>
    </source>
</evidence>